<sequence length="236" mass="27507">MSELQEKGMPRSLELLSPFLASEPKIRHVLSPDWNEPITCADFPCAEIHCDIFIVESPSTGAFYETINTEMLTLRCDSKQLLIGDIYGDRPWRVFKQVVLGLDHSNKLVHYNLGSGVCTFIFLFFWKSLESMNSFKQPSQESTGSRKQKLDSRCWTTGILERFAKLENVGAQVRQGTFRLRPFQGQYPLIWWVPDSWHARTVPSPGLNKSWQLRLLLWIQNKIFRRRPKPKIRYTK</sequence>
<evidence type="ECO:0000313" key="2">
    <source>
        <dbReference type="Proteomes" id="UP000077069"/>
    </source>
</evidence>
<gene>
    <name evidence="1" type="ORF">CC84DRAFT_497005</name>
</gene>
<protein>
    <submittedName>
        <fullName evidence="1">Uncharacterized protein</fullName>
    </submittedName>
</protein>
<dbReference type="Proteomes" id="UP000077069">
    <property type="component" value="Unassembled WGS sequence"/>
</dbReference>
<dbReference type="GeneID" id="28770022"/>
<dbReference type="InParanoid" id="A0A177CVT0"/>
<proteinExistence type="predicted"/>
<dbReference type="RefSeq" id="XP_018041262.1">
    <property type="nucleotide sequence ID" value="XM_018186536.1"/>
</dbReference>
<keyword evidence="2" id="KW-1185">Reference proteome</keyword>
<name>A0A177CVT0_9PLEO</name>
<evidence type="ECO:0000313" key="1">
    <source>
        <dbReference type="EMBL" id="OAG10897.1"/>
    </source>
</evidence>
<dbReference type="OrthoDB" id="3792212at2759"/>
<accession>A0A177CVT0</accession>
<dbReference type="EMBL" id="KV441549">
    <property type="protein sequence ID" value="OAG10897.1"/>
    <property type="molecule type" value="Genomic_DNA"/>
</dbReference>
<organism evidence="1 2">
    <name type="scientific">Paraphaeosphaeria sporulosa</name>
    <dbReference type="NCBI Taxonomy" id="1460663"/>
    <lineage>
        <taxon>Eukaryota</taxon>
        <taxon>Fungi</taxon>
        <taxon>Dikarya</taxon>
        <taxon>Ascomycota</taxon>
        <taxon>Pezizomycotina</taxon>
        <taxon>Dothideomycetes</taxon>
        <taxon>Pleosporomycetidae</taxon>
        <taxon>Pleosporales</taxon>
        <taxon>Massarineae</taxon>
        <taxon>Didymosphaeriaceae</taxon>
        <taxon>Paraphaeosphaeria</taxon>
    </lineage>
</organism>
<dbReference type="AlphaFoldDB" id="A0A177CVT0"/>
<reference evidence="1 2" key="1">
    <citation type="submission" date="2016-05" db="EMBL/GenBank/DDBJ databases">
        <title>Comparative analysis of secretome profiles of manganese(II)-oxidizing ascomycete fungi.</title>
        <authorList>
            <consortium name="DOE Joint Genome Institute"/>
            <person name="Zeiner C.A."/>
            <person name="Purvine S.O."/>
            <person name="Zink E.M."/>
            <person name="Wu S."/>
            <person name="Pasa-Tolic L."/>
            <person name="Chaput D.L."/>
            <person name="Haridas S."/>
            <person name="Grigoriev I.V."/>
            <person name="Santelli C.M."/>
            <person name="Hansel C.M."/>
        </authorList>
    </citation>
    <scope>NUCLEOTIDE SEQUENCE [LARGE SCALE GENOMIC DNA]</scope>
    <source>
        <strain evidence="1 2">AP3s5-JAC2a</strain>
    </source>
</reference>